<dbReference type="InterPro" id="IPR050796">
    <property type="entry name" value="SCF_F-box_component"/>
</dbReference>
<dbReference type="EMBL" id="LRBV02000005">
    <property type="status" value="NOT_ANNOTATED_CDS"/>
    <property type="molecule type" value="Genomic_DNA"/>
</dbReference>
<dbReference type="SMART" id="SM00256">
    <property type="entry name" value="FBOX"/>
    <property type="match status" value="1"/>
</dbReference>
<organism evidence="2 3">
    <name type="scientific">Quercus lobata</name>
    <name type="common">Valley oak</name>
    <dbReference type="NCBI Taxonomy" id="97700"/>
    <lineage>
        <taxon>Eukaryota</taxon>
        <taxon>Viridiplantae</taxon>
        <taxon>Streptophyta</taxon>
        <taxon>Embryophyta</taxon>
        <taxon>Tracheophyta</taxon>
        <taxon>Spermatophyta</taxon>
        <taxon>Magnoliopsida</taxon>
        <taxon>eudicotyledons</taxon>
        <taxon>Gunneridae</taxon>
        <taxon>Pentapetalae</taxon>
        <taxon>rosids</taxon>
        <taxon>fabids</taxon>
        <taxon>Fagales</taxon>
        <taxon>Fagaceae</taxon>
        <taxon>Quercus</taxon>
    </lineage>
</organism>
<name>A0A7N2LQ72_QUELO</name>
<reference evidence="2" key="2">
    <citation type="submission" date="2021-01" db="UniProtKB">
        <authorList>
            <consortium name="EnsemblPlants"/>
        </authorList>
    </citation>
    <scope>IDENTIFICATION</scope>
</reference>
<dbReference type="CDD" id="cd22157">
    <property type="entry name" value="F-box_AtFBW1-like"/>
    <property type="match status" value="1"/>
</dbReference>
<dbReference type="PANTHER" id="PTHR31672:SF13">
    <property type="entry name" value="F-BOX PROTEIN CPR30-LIKE"/>
    <property type="match status" value="1"/>
</dbReference>
<protein>
    <recommendedName>
        <fullName evidence="1">F-box domain-containing protein</fullName>
    </recommendedName>
</protein>
<dbReference type="Proteomes" id="UP000594261">
    <property type="component" value="Chromosome 5"/>
</dbReference>
<dbReference type="InParanoid" id="A0A7N2LQ72"/>
<keyword evidence="3" id="KW-1185">Reference proteome</keyword>
<dbReference type="Pfam" id="PF08268">
    <property type="entry name" value="FBA_3"/>
    <property type="match status" value="1"/>
</dbReference>
<evidence type="ECO:0000313" key="3">
    <source>
        <dbReference type="Proteomes" id="UP000594261"/>
    </source>
</evidence>
<sequence>MEKQQCLLNDIVYDILSRMPVKSLIRFRCVSKSFGSTITDPKFIATHLNQAISLSNNNNSTHNGYLLYTPHPSSPDIEEELHTVVYNTDHSLTEVSSFEIPYVLGGANIVAFCNGLLCLTNNSEKNLADQSLYLWNPSIKMFKIVPTQFPDHLSVSGVTFGFAHQNNDFKILRLVCFASGGAEAQVYTLEYKFMEKEFILSFDVDDGRVRGIMPPQNYVSGCSEFLAVFKGSLALIVFTDEVIGENDICDIWVMKEHGVSESWTKKSVPMEINANLIGCSVNGELLIEQTSHSGVHIISFDSESLNEENLGIPRTRDVIYTADFVESLVLLNGADIKNQ</sequence>
<feature type="domain" description="F-box" evidence="1">
    <location>
        <begin position="7"/>
        <end position="47"/>
    </location>
</feature>
<reference evidence="2 3" key="1">
    <citation type="journal article" date="2016" name="G3 (Bethesda)">
        <title>First Draft Assembly and Annotation of the Genome of a California Endemic Oak Quercus lobata Nee (Fagaceae).</title>
        <authorList>
            <person name="Sork V.L."/>
            <person name="Fitz-Gibbon S.T."/>
            <person name="Puiu D."/>
            <person name="Crepeau M."/>
            <person name="Gugger P.F."/>
            <person name="Sherman R."/>
            <person name="Stevens K."/>
            <person name="Langley C.H."/>
            <person name="Pellegrini M."/>
            <person name="Salzberg S.L."/>
        </authorList>
    </citation>
    <scope>NUCLEOTIDE SEQUENCE [LARGE SCALE GENOMIC DNA]</scope>
    <source>
        <strain evidence="2 3">cv. SW786</strain>
    </source>
</reference>
<accession>A0A7N2LQ72</accession>
<dbReference type="InterPro" id="IPR013187">
    <property type="entry name" value="F-box-assoc_dom_typ3"/>
</dbReference>
<dbReference type="InterPro" id="IPR036047">
    <property type="entry name" value="F-box-like_dom_sf"/>
</dbReference>
<dbReference type="InterPro" id="IPR001810">
    <property type="entry name" value="F-box_dom"/>
</dbReference>
<dbReference type="EnsemblPlants" id="QL05p031307:mrna">
    <property type="protein sequence ID" value="QL05p031307:mrna"/>
    <property type="gene ID" value="QL05p031307"/>
</dbReference>
<evidence type="ECO:0000313" key="2">
    <source>
        <dbReference type="EnsemblPlants" id="QL05p031307:mrna"/>
    </source>
</evidence>
<dbReference type="SUPFAM" id="SSF81383">
    <property type="entry name" value="F-box domain"/>
    <property type="match status" value="1"/>
</dbReference>
<dbReference type="PANTHER" id="PTHR31672">
    <property type="entry name" value="BNACNNG10540D PROTEIN"/>
    <property type="match status" value="1"/>
</dbReference>
<dbReference type="AlphaFoldDB" id="A0A7N2LQ72"/>
<dbReference type="Gramene" id="QL05p031307:mrna">
    <property type="protein sequence ID" value="QL05p031307:mrna"/>
    <property type="gene ID" value="QL05p031307"/>
</dbReference>
<dbReference type="Pfam" id="PF00646">
    <property type="entry name" value="F-box"/>
    <property type="match status" value="1"/>
</dbReference>
<evidence type="ECO:0000259" key="1">
    <source>
        <dbReference type="SMART" id="SM00256"/>
    </source>
</evidence>
<proteinExistence type="predicted"/>